<dbReference type="Gene3D" id="1.10.357.90">
    <property type="match status" value="1"/>
</dbReference>
<dbReference type="Pfam" id="PF12009">
    <property type="entry name" value="Telomerase_RBD"/>
    <property type="match status" value="1"/>
</dbReference>
<sequence length="1296" mass="145677">MASAAPFFAVHAVLRARYAAVLPLPDFVGGLPGAPRGLLPLGDPGDPEIFQTFLAQCVVCLPRGARPLPDPLTFRQLSSQKEIVARIVQRICEKGKKNVLAFGYTLLDENSRSEPVVFTSNVCNYLPNISTESVRTSILWEMLFSRVGDDVIMYLLEHCALFMLVPPNCSYQICGQPIYELPPTDSSPPRPSSPRFFRQRASNRRRDVLSEYVREKIRLHGRRGEQSDRKRRKRRVGERESGAGGRRETRLPSRRTNPGGRERDRPVTDGPRKRPDPGLAPRAAKRYLEKDERGTSGKRRKGAVLAGRDGGPDPGSPSPATPTREVRPEAPGSEASEASRGLLQMQSVPGGRRDREDSRIPSDPPFPERVRGNLVRPGPRVPKTRGLEAPSQPGSTGSAPPGWSSPARSPREEESPRSGAGEQTPGRGPPGSVPESSRAACRPGVFIDRKRLLYSSRDLKERLPRSFPLNRLRGDPAGGRGLVEAIFLAGSLREGRRDPAGRRLGRKKRRLPGRYWRMRHVFRELLQNHGRCPYGVLLRKSCPVRVGAAEPAAGTGPPGGPAGVSLRSAGRAGGRRTASPAGGSPEGSRRAGAVSPTASPGAGWGVHDLLRQHSSSWRVYGFVRECLLRVVPAELWGSSHNKCRFLRNVKAFLALGKFDKFSLRELRWKMRVSDCAWLRSGRGDHSVPASEHRFREEILAKFLHWLMRAYVVELLRAFFYVTETMFQKNLLFFYRKCVWNRLQAIGIRNHLAKVQLQAISEKEIKENLSKKYVPVVSKLRFIPKSNGLRPIVNADTIAGAKLFPKESRDKKVQYFNTQLKNLFSVLNYERTLHPHLLGASMFGIDDIYKAWRQFVLRVLTSKDKERRFYFVKADVTGAYDTIPHDKLVEVISRILKPEDETVYCIQRYAVIQKTAKGSVRKTFRRHVSTLKDFPPSMKQFVSHLQETTSLQNAVVVQQSSSLNETSTSLFAFFRHMIQHNILKIRNRYYVQRRGIPQGSILSTLLCSLCYGDMENRLFPGIQQDGVLLRLIDDFLLVTPHLAQAKLFLRTLAKGIPEYGCFINPRKTVVNFHVDEDTVGCSHFTQLPAGCLFPWCGLLLDTRTLEVYCDYSTYSRTSIRASLSLCQSTSAGRSLRRKLLTVLKLKCHGLFLDVQVNSLRTVCINIYKIFLLQAYRFHACVLRLPFNQRVRKNPEFFLTVIADTASCCYSMVRARNAGVTLGAREASGPFPSEAAQWLCYQAFLTKLANHKVVYKCLLGPLKRSKQQLLRRLPGPTMLMLEAATDPMLCQDFKTILD</sequence>
<dbReference type="GO" id="GO:0000333">
    <property type="term" value="C:telomerase catalytic core complex"/>
    <property type="evidence" value="ECO:0000318"/>
    <property type="project" value="GO_Central"/>
</dbReference>
<accession>F2YSU1</accession>
<evidence type="ECO:0000256" key="5">
    <source>
        <dbReference type="ARBA" id="ARBA00022454"/>
    </source>
</evidence>
<feature type="region of interest" description="Disordered" evidence="17">
    <location>
        <begin position="182"/>
        <end position="202"/>
    </location>
</feature>
<reference evidence="19" key="2">
    <citation type="journal article" date="2012" name="BMC Genomics">
        <title>Insights into the evolution of mammalian telomerase: Platypus TERT shares similarities with genes of birds and other reptiles and localizes on sex chromosomes.</title>
        <authorList>
            <person name="Hrdlickova R."/>
            <person name="Nehyba J."/>
            <person name="Lim S.L."/>
            <person name="Grutzner F."/>
            <person name="Bose H.R.Jr."/>
        </authorList>
    </citation>
    <scope>NUCLEOTIDE SEQUENCE</scope>
    <source>
        <tissue evidence="19">Ovary and brain</tissue>
    </source>
</reference>
<dbReference type="Gene3D" id="1.10.132.70">
    <property type="match status" value="1"/>
</dbReference>
<dbReference type="RefSeq" id="NP_001269394.1">
    <property type="nucleotide sequence ID" value="NM_001282465.1"/>
</dbReference>
<comment type="similarity">
    <text evidence="2 16">Belongs to the reverse transcriptase family. Telomerase subfamily.</text>
</comment>
<dbReference type="GO" id="GO:0003720">
    <property type="term" value="F:telomerase activity"/>
    <property type="evidence" value="ECO:0000318"/>
    <property type="project" value="GO_Central"/>
</dbReference>
<reference evidence="20" key="3">
    <citation type="submission" date="2025-05" db="UniProtKB">
        <authorList>
            <consortium name="Ensembl"/>
        </authorList>
    </citation>
    <scope>IDENTIFICATION</scope>
    <source>
        <strain evidence="20">Glennie</strain>
    </source>
</reference>
<organism evidence="19">
    <name type="scientific">Ornithorhynchus anatinus</name>
    <name type="common">Duckbill platypus</name>
    <dbReference type="NCBI Taxonomy" id="9258"/>
    <lineage>
        <taxon>Eukaryota</taxon>
        <taxon>Metazoa</taxon>
        <taxon>Chordata</taxon>
        <taxon>Craniata</taxon>
        <taxon>Vertebrata</taxon>
        <taxon>Euteleostomi</taxon>
        <taxon>Mammalia</taxon>
        <taxon>Monotremata</taxon>
        <taxon>Ornithorhynchidae</taxon>
        <taxon>Ornithorhynchus</taxon>
    </lineage>
</organism>
<evidence type="ECO:0000256" key="13">
    <source>
        <dbReference type="ARBA" id="ARBA00023274"/>
    </source>
</evidence>
<comment type="function">
    <text evidence="16">Telomerase is a ribonucleoprotein enzyme essential for the replication of chromosome termini in most eukaryotes. Active in progenitor and cancer cells. Inactive, or very low activity, in normal somatic cells. Catalytic component of the teleromerase holoenzyme complex whose main activity is the elongation of telomeres by acting as a reverse transcriptase that adds simple sequence repeats to chromosome ends by copying a template sequence within the RNA component of the enzyme. Catalyzes the RNA-dependent extension of 3'-chromosomal termini with the 6-nucleotide telomeric repeat unit, 5'-TTAGGG-3'. The catalytic cycle involves primer binding, primer extension and release of product once the template boundary has been reached or nascent product translocation followed by further extension. More active on substrates containing 2 or 3 telomeric repeats. Telomerase activity is regulated by a number of factors including telomerase complex-associated proteins, chaperones and polypeptide modifiers. Modulates Wnt signaling. Plays important roles in aging and antiapoptosis.</text>
</comment>
<dbReference type="FunFam" id="1.10.357.90:FF:000001">
    <property type="entry name" value="Telomerase reverse transcriptase"/>
    <property type="match status" value="1"/>
</dbReference>
<keyword evidence="6 16" id="KW-0808">Transferase</keyword>
<dbReference type="Proteomes" id="UP000002279">
    <property type="component" value="Chromosome X3"/>
</dbReference>
<keyword evidence="13" id="KW-0687">Ribonucleoprotein</keyword>
<evidence type="ECO:0000256" key="17">
    <source>
        <dbReference type="SAM" id="MobiDB-lite"/>
    </source>
</evidence>
<dbReference type="GeneTree" id="ENSGT00390000018531"/>
<keyword evidence="12 16" id="KW-0539">Nucleus</keyword>
<dbReference type="GO" id="GO:0000781">
    <property type="term" value="C:chromosome, telomeric region"/>
    <property type="evidence" value="ECO:0007669"/>
    <property type="project" value="UniProtKB-SubCell"/>
</dbReference>
<evidence type="ECO:0000256" key="10">
    <source>
        <dbReference type="ARBA" id="ARBA00022895"/>
    </source>
</evidence>
<evidence type="ECO:0000256" key="16">
    <source>
        <dbReference type="RuleBase" id="RU365061"/>
    </source>
</evidence>
<dbReference type="PANTHER" id="PTHR12066:SF0">
    <property type="entry name" value="TELOMERASE REVERSE TRANSCRIPTASE"/>
    <property type="match status" value="1"/>
</dbReference>
<evidence type="ECO:0000313" key="21">
    <source>
        <dbReference type="Proteomes" id="UP000002279"/>
    </source>
</evidence>
<dbReference type="Bgee" id="ENSOANG00000043881">
    <property type="expression patterns" value="Expressed in ovary and 2 other cell types or tissues"/>
</dbReference>
<dbReference type="KEGG" id="oaa:102060413"/>
<feature type="compositionally biased region" description="Basic and acidic residues" evidence="17">
    <location>
        <begin position="351"/>
        <end position="371"/>
    </location>
</feature>
<dbReference type="OMA" id="SYKAVQW"/>
<keyword evidence="8 16" id="KW-0479">Metal-binding</keyword>
<feature type="compositionally biased region" description="Basic and acidic residues" evidence="17">
    <location>
        <begin position="286"/>
        <end position="295"/>
    </location>
</feature>
<evidence type="ECO:0000256" key="4">
    <source>
        <dbReference type="ARBA" id="ARBA00016182"/>
    </source>
</evidence>
<dbReference type="OrthoDB" id="289721at2759"/>
<dbReference type="Pfam" id="PF21399">
    <property type="entry name" value="TERT_C"/>
    <property type="match status" value="1"/>
</dbReference>
<evidence type="ECO:0000256" key="8">
    <source>
        <dbReference type="ARBA" id="ARBA00022723"/>
    </source>
</evidence>
<evidence type="ECO:0000256" key="7">
    <source>
        <dbReference type="ARBA" id="ARBA00022695"/>
    </source>
</evidence>
<evidence type="ECO:0000256" key="9">
    <source>
        <dbReference type="ARBA" id="ARBA00022842"/>
    </source>
</evidence>
<dbReference type="GO" id="GO:0070034">
    <property type="term" value="F:telomerase RNA binding"/>
    <property type="evidence" value="ECO:0000318"/>
    <property type="project" value="GO_Central"/>
</dbReference>
<proteinExistence type="evidence at transcript level"/>
<evidence type="ECO:0000256" key="6">
    <source>
        <dbReference type="ARBA" id="ARBA00022679"/>
    </source>
</evidence>
<dbReference type="GeneID" id="102060413"/>
<dbReference type="GO" id="GO:0005730">
    <property type="term" value="C:nucleolus"/>
    <property type="evidence" value="ECO:0007669"/>
    <property type="project" value="UniProtKB-SubCell"/>
</dbReference>
<gene>
    <name evidence="19 20" type="primary">TERT</name>
</gene>
<dbReference type="Pfam" id="PF00078">
    <property type="entry name" value="RVT_1"/>
    <property type="match status" value="1"/>
</dbReference>
<comment type="domain">
    <text evidence="16">The RNA-interacting domain 1 (RD1)/N-terminal extension (NTE) is required for interaction with the pseudoknot-template domain of each of TERC dimers. It contains anchor sites that bind primer nucleotides upstream of the RNA-DNA hybrid and is thus an essential determinant of repeat addition processivity.</text>
</comment>
<evidence type="ECO:0000256" key="15">
    <source>
        <dbReference type="ARBA" id="ARBA00048173"/>
    </source>
</evidence>
<keyword evidence="11 16" id="KW-0695">RNA-directed DNA polymerase</keyword>
<dbReference type="CTD" id="7015"/>
<dbReference type="InterPro" id="IPR043502">
    <property type="entry name" value="DNA/RNA_pol_sf"/>
</dbReference>
<feature type="domain" description="Reverse transcriptase" evidence="18">
    <location>
        <begin position="763"/>
        <end position="1099"/>
    </location>
</feature>
<keyword evidence="10 16" id="KW-0779">Telomere</keyword>
<comment type="domain">
    <text evidence="16">The RNA-interacting domain 2 (RD2) is essential for both interaction with the CR4-CR5 domain of TERC and for DNA synthesis.</text>
</comment>
<dbReference type="EC" id="2.7.7.49" evidence="3 16"/>
<comment type="subcellular location">
    <subcellularLocation>
        <location evidence="1 16">Chromosome</location>
        <location evidence="1 16">Telomere</location>
    </subcellularLocation>
    <subcellularLocation>
        <location evidence="16">Nucleus</location>
        <location evidence="16">Nucleolus</location>
    </subcellularLocation>
    <subcellularLocation>
        <location evidence="16">Nucleus</location>
        <location evidence="16">Nucleoplasm</location>
    </subcellularLocation>
    <subcellularLocation>
        <location evidence="16">Nucleus</location>
    </subcellularLocation>
    <subcellularLocation>
        <location evidence="16">Cytoplasm</location>
    </subcellularLocation>
    <subcellularLocation>
        <location evidence="16">Nucleus</location>
        <location evidence="16">PML body</location>
    </subcellularLocation>
    <text evidence="16">Shuttling between nuclear and cytoplasm depends on cell cycle, phosphorylation states, transformation and DNA damage. Diffuse localization in the nucleoplasm. Enriched in nucleoli of certain cell types. Translocated to the cytoplasm via nuclear pores in a CRM1/RAN-dependent manner involving oxidative stress-mediated phosphorylation at Tyr. Dephosphorylation at this site by SHP2 retains TERT in the nucleus. Translocated to the nucleus by phosphorylation by AKT.</text>
</comment>
<dbReference type="GO" id="GO:0042162">
    <property type="term" value="F:telomeric DNA binding"/>
    <property type="evidence" value="ECO:0000318"/>
    <property type="project" value="GO_Central"/>
</dbReference>
<evidence type="ECO:0000256" key="11">
    <source>
        <dbReference type="ARBA" id="ARBA00022918"/>
    </source>
</evidence>
<dbReference type="Gene3D" id="3.30.70.2630">
    <property type="match status" value="1"/>
</dbReference>
<dbReference type="PROSITE" id="PS50878">
    <property type="entry name" value="RT_POL"/>
    <property type="match status" value="1"/>
</dbReference>
<dbReference type="Ensembl" id="ENSOANT00000047161.1">
    <property type="protein sequence ID" value="ENSOANP00000050300.1"/>
    <property type="gene ID" value="ENSOANG00000043881.1"/>
</dbReference>
<dbReference type="SMART" id="SM00975">
    <property type="entry name" value="Telomerase_RBD"/>
    <property type="match status" value="1"/>
</dbReference>
<feature type="compositionally biased region" description="Basic and acidic residues" evidence="17">
    <location>
        <begin position="260"/>
        <end position="276"/>
    </location>
</feature>
<evidence type="ECO:0000256" key="2">
    <source>
        <dbReference type="ARBA" id="ARBA00008001"/>
    </source>
</evidence>
<evidence type="ECO:0000256" key="3">
    <source>
        <dbReference type="ARBA" id="ARBA00012493"/>
    </source>
</evidence>
<reference evidence="20 21" key="1">
    <citation type="journal article" date="2008" name="Nature">
        <title>Genome analysis of the platypus reveals unique signatures of evolution.</title>
        <authorList>
            <person name="Warren W.C."/>
            <person name="Hillier L.W."/>
            <person name="Marshall Graves J.A."/>
            <person name="Birney E."/>
            <person name="Ponting C.P."/>
            <person name="Grutzner F."/>
            <person name="Belov K."/>
            <person name="Miller W."/>
            <person name="Clarke L."/>
            <person name="Chinwalla A.T."/>
            <person name="Yang S.P."/>
            <person name="Heger A."/>
            <person name="Locke D.P."/>
            <person name="Miethke P."/>
            <person name="Waters P.D."/>
            <person name="Veyrunes F."/>
            <person name="Fulton L."/>
            <person name="Fulton B."/>
            <person name="Graves T."/>
            <person name="Wallis J."/>
            <person name="Puente X.S."/>
            <person name="Lopez-Otin C."/>
            <person name="Ordonez G.R."/>
            <person name="Eichler E.E."/>
            <person name="Chen L."/>
            <person name="Cheng Z."/>
            <person name="Deakin J.E."/>
            <person name="Alsop A."/>
            <person name="Thompson K."/>
            <person name="Kirby P."/>
            <person name="Papenfuss A.T."/>
            <person name="Wakefield M.J."/>
            <person name="Olender T."/>
            <person name="Lancet D."/>
            <person name="Huttley G.A."/>
            <person name="Smit A.F."/>
            <person name="Pask A."/>
            <person name="Temple-Smith P."/>
            <person name="Batzer M.A."/>
            <person name="Walker J.A."/>
            <person name="Konkel M.K."/>
            <person name="Harris R.S."/>
            <person name="Whittington C.M."/>
            <person name="Wong E.S."/>
            <person name="Gemmell N.J."/>
            <person name="Buschiazzo E."/>
            <person name="Vargas Jentzsch I.M."/>
            <person name="Merkel A."/>
            <person name="Schmitz J."/>
            <person name="Zemann A."/>
            <person name="Churakov G."/>
            <person name="Kriegs J.O."/>
            <person name="Brosius J."/>
            <person name="Murchison E.P."/>
            <person name="Sachidanandam R."/>
            <person name="Smith C."/>
            <person name="Hannon G.J."/>
            <person name="Tsend-Ayush E."/>
            <person name="McMillan D."/>
            <person name="Attenborough R."/>
            <person name="Rens W."/>
            <person name="Ferguson-Smith M."/>
            <person name="Lefevre C.M."/>
            <person name="Sharp J.A."/>
            <person name="Nicholas K.R."/>
            <person name="Ray D.A."/>
            <person name="Kube M."/>
            <person name="Reinhardt R."/>
            <person name="Pringle T.H."/>
            <person name="Taylor J."/>
            <person name="Jones R.C."/>
            <person name="Nixon B."/>
            <person name="Dacheux J.L."/>
            <person name="Niwa H."/>
            <person name="Sekita Y."/>
            <person name="Huang X."/>
            <person name="Stark A."/>
            <person name="Kheradpour P."/>
            <person name="Kellis M."/>
            <person name="Flicek P."/>
            <person name="Chen Y."/>
            <person name="Webber C."/>
            <person name="Hardison R."/>
            <person name="Nelson J."/>
            <person name="Hallsworth-Pepin K."/>
            <person name="Delehaunty K."/>
            <person name="Markovic C."/>
            <person name="Minx P."/>
            <person name="Feng Y."/>
            <person name="Kremitzki C."/>
            <person name="Mitreva M."/>
            <person name="Glasscock J."/>
            <person name="Wylie T."/>
            <person name="Wohldmann P."/>
            <person name="Thiru P."/>
            <person name="Nhan M.N."/>
            <person name="Pohl C.S."/>
            <person name="Smith S.M."/>
            <person name="Hou S."/>
            <person name="Nefedov M."/>
            <person name="de Jong P.J."/>
            <person name="Renfree M.B."/>
            <person name="Mardis E.R."/>
            <person name="Wilson R.K."/>
        </authorList>
    </citation>
    <scope>NUCLEOTIDE SEQUENCE [LARGE SCALE GENOMIC DNA]</scope>
    <source>
        <strain evidence="20 21">Glennie</strain>
    </source>
</reference>
<keyword evidence="9 16" id="KW-0460">Magnesium</keyword>
<dbReference type="PRINTS" id="PR01365">
    <property type="entry name" value="TELOMERASERT"/>
</dbReference>
<dbReference type="GO" id="GO:0016605">
    <property type="term" value="C:PML body"/>
    <property type="evidence" value="ECO:0007669"/>
    <property type="project" value="UniProtKB-SubCell"/>
</dbReference>
<feature type="compositionally biased region" description="Basic and acidic residues" evidence="17">
    <location>
        <begin position="237"/>
        <end position="251"/>
    </location>
</feature>
<feature type="region of interest" description="Disordered" evidence="17">
    <location>
        <begin position="549"/>
        <end position="599"/>
    </location>
</feature>
<evidence type="ECO:0000313" key="20">
    <source>
        <dbReference type="Ensembl" id="ENSOANP00000050300.1"/>
    </source>
</evidence>
<evidence type="ECO:0000259" key="18">
    <source>
        <dbReference type="PROSITE" id="PS50878"/>
    </source>
</evidence>
<evidence type="ECO:0000256" key="12">
    <source>
        <dbReference type="ARBA" id="ARBA00023242"/>
    </source>
</evidence>
<dbReference type="CDD" id="cd01648">
    <property type="entry name" value="TERT"/>
    <property type="match status" value="1"/>
</dbReference>
<keyword evidence="7 16" id="KW-0548">Nucleotidyltransferase</keyword>
<dbReference type="GO" id="GO:0007004">
    <property type="term" value="P:telomere maintenance via telomerase"/>
    <property type="evidence" value="ECO:0000318"/>
    <property type="project" value="GO_Central"/>
</dbReference>
<comment type="domain">
    <text evidence="16">The primer grip sequence in the RT domain is required for telomerase activity and for stable association with short telomeric primers.</text>
</comment>
<dbReference type="GO" id="GO:0005737">
    <property type="term" value="C:cytoplasm"/>
    <property type="evidence" value="ECO:0007669"/>
    <property type="project" value="UniProtKB-SubCell"/>
</dbReference>
<dbReference type="GO" id="GO:0046872">
    <property type="term" value="F:metal ion binding"/>
    <property type="evidence" value="ECO:0007669"/>
    <property type="project" value="UniProtKB-KW"/>
</dbReference>
<dbReference type="FunFam" id="3.30.70.2630:FF:000001">
    <property type="entry name" value="Telomerase reverse transcriptase"/>
    <property type="match status" value="1"/>
</dbReference>
<evidence type="ECO:0000256" key="1">
    <source>
        <dbReference type="ARBA" id="ARBA00004574"/>
    </source>
</evidence>
<dbReference type="SUPFAM" id="SSF56672">
    <property type="entry name" value="DNA/RNA polymerases"/>
    <property type="match status" value="1"/>
</dbReference>
<evidence type="ECO:0000256" key="14">
    <source>
        <dbReference type="ARBA" id="ARBA00032044"/>
    </source>
</evidence>
<dbReference type="InterPro" id="IPR003545">
    <property type="entry name" value="Telomerase_RT"/>
</dbReference>
<comment type="catalytic activity">
    <reaction evidence="15 16">
        <text>DNA(n) + a 2'-deoxyribonucleoside 5'-triphosphate = DNA(n+1) + diphosphate</text>
        <dbReference type="Rhea" id="RHEA:22508"/>
        <dbReference type="Rhea" id="RHEA-COMP:17339"/>
        <dbReference type="Rhea" id="RHEA-COMP:17340"/>
        <dbReference type="ChEBI" id="CHEBI:33019"/>
        <dbReference type="ChEBI" id="CHEBI:61560"/>
        <dbReference type="ChEBI" id="CHEBI:173112"/>
        <dbReference type="EC" id="2.7.7.49"/>
    </reaction>
</comment>
<keyword evidence="5 16" id="KW-0158">Chromosome</keyword>
<protein>
    <recommendedName>
        <fullName evidence="4 16">Telomerase reverse transcriptase</fullName>
        <ecNumber evidence="3 16">2.7.7.49</ecNumber>
    </recommendedName>
    <alternativeName>
        <fullName evidence="14 16">Telomerase catalytic subunit</fullName>
    </alternativeName>
</protein>
<dbReference type="PANTHER" id="PTHR12066">
    <property type="entry name" value="TELOMERASE REVERSE TRANSCRIPTASE"/>
    <property type="match status" value="1"/>
</dbReference>
<dbReference type="InterPro" id="IPR049139">
    <property type="entry name" value="TERT_C"/>
</dbReference>
<feature type="region of interest" description="Disordered" evidence="17">
    <location>
        <begin position="220"/>
        <end position="441"/>
    </location>
</feature>
<name>F2YSU1_ORNAN</name>
<dbReference type="InterPro" id="IPR021891">
    <property type="entry name" value="Telomerase_RBD"/>
</dbReference>
<dbReference type="InterPro" id="IPR000477">
    <property type="entry name" value="RT_dom"/>
</dbReference>
<evidence type="ECO:0000313" key="19">
    <source>
        <dbReference type="EMBL" id="ADZ56329.1"/>
    </source>
</evidence>
<feature type="compositionally biased region" description="Low complexity" evidence="17">
    <location>
        <begin position="563"/>
        <end position="583"/>
    </location>
</feature>
<dbReference type="EMBL" id="JF441071">
    <property type="protein sequence ID" value="ADZ56329.1"/>
    <property type="molecule type" value="mRNA"/>
</dbReference>
<keyword evidence="21" id="KW-1185">Reference proteome</keyword>